<sequence>MHIGIDVGGTNTDAVLMDGRTVRAATKQATSPDVTAGVVEALRVLLAGSGVGTDDIAAVAIGTTHFTNAVIERRGLAPTAAIRLGMPAAAGVPPMAGWPKDLRMALGDRAYMCRGGHEFDGRRISDLEPDELKRIAQDLASNDITSVAVTSVFSPATAEMELEAAQILTSELPQLRVSLSHEIGRLGLLERENATIINAALLSIADRVTSAFQQALASTSIDSLLYLSQNDGTLMDVDFVRRYPVATFAAGPTNSMRGAALLTGLKDCIVVDVGGTTTDVGAVTRGFPRPATTAVDIGGVRTNFRMPDVVSIGIGGGSVVSFDPTVAVGPESVGYRLREESRVFGGRSLTATDIAVAGGLADLGDPEAVADLDPRQVSAALAQVSRRVGDLANTMRTTPEPVPLVLVGGGSILLLDEVPGFETVIRPDDYAVANAIGAAIAQVSGEVDHIYAGDTKDRTSMLREAQDEAVARAVTAGADPATVAVVEVDELPIAYLPGDAVRVRVKAVGDLMLDGGRRWS</sequence>
<dbReference type="InterPro" id="IPR045079">
    <property type="entry name" value="Oxoprolinase-like"/>
</dbReference>
<dbReference type="EMBL" id="BAAAOS010000005">
    <property type="protein sequence ID" value="GAA1553315.1"/>
    <property type="molecule type" value="Genomic_DNA"/>
</dbReference>
<dbReference type="Proteomes" id="UP001500393">
    <property type="component" value="Unassembled WGS sequence"/>
</dbReference>
<dbReference type="InterPro" id="IPR043129">
    <property type="entry name" value="ATPase_NBD"/>
</dbReference>
<dbReference type="SUPFAM" id="SSF53067">
    <property type="entry name" value="Actin-like ATPase domain"/>
    <property type="match status" value="2"/>
</dbReference>
<feature type="domain" description="Hydantoinase A/oxoprolinase" evidence="1">
    <location>
        <begin position="191"/>
        <end position="357"/>
    </location>
</feature>
<dbReference type="PANTHER" id="PTHR11365">
    <property type="entry name" value="5-OXOPROLINASE RELATED"/>
    <property type="match status" value="1"/>
</dbReference>
<protein>
    <submittedName>
        <fullName evidence="3">Hydantoinase/oxoprolinase family protein</fullName>
    </submittedName>
</protein>
<evidence type="ECO:0000259" key="2">
    <source>
        <dbReference type="Pfam" id="PF05378"/>
    </source>
</evidence>
<dbReference type="RefSeq" id="WP_344208985.1">
    <property type="nucleotide sequence ID" value="NZ_BAAAOS010000005.1"/>
</dbReference>
<dbReference type="Pfam" id="PF01968">
    <property type="entry name" value="Hydantoinase_A"/>
    <property type="match status" value="1"/>
</dbReference>
<dbReference type="InterPro" id="IPR008040">
    <property type="entry name" value="Hydant_A_N"/>
</dbReference>
<reference evidence="3 4" key="1">
    <citation type="journal article" date="2019" name="Int. J. Syst. Evol. Microbiol.">
        <title>The Global Catalogue of Microorganisms (GCM) 10K type strain sequencing project: providing services to taxonomists for standard genome sequencing and annotation.</title>
        <authorList>
            <consortium name="The Broad Institute Genomics Platform"/>
            <consortium name="The Broad Institute Genome Sequencing Center for Infectious Disease"/>
            <person name="Wu L."/>
            <person name="Ma J."/>
        </authorList>
    </citation>
    <scope>NUCLEOTIDE SEQUENCE [LARGE SCALE GENOMIC DNA]</scope>
    <source>
        <strain evidence="3 4">JCM 14969</strain>
    </source>
</reference>
<evidence type="ECO:0000313" key="3">
    <source>
        <dbReference type="EMBL" id="GAA1553315.1"/>
    </source>
</evidence>
<dbReference type="PANTHER" id="PTHR11365:SF10">
    <property type="entry name" value="HYDANTOINASE_OXOPROLINASE"/>
    <property type="match status" value="1"/>
</dbReference>
<evidence type="ECO:0000259" key="1">
    <source>
        <dbReference type="Pfam" id="PF01968"/>
    </source>
</evidence>
<accession>A0ABN2C8G4</accession>
<dbReference type="Gene3D" id="3.30.420.40">
    <property type="match status" value="1"/>
</dbReference>
<feature type="domain" description="Hydantoinase/oxoprolinase N-terminal" evidence="2">
    <location>
        <begin position="2"/>
        <end position="171"/>
    </location>
</feature>
<organism evidence="3 4">
    <name type="scientific">Kribbella sancticallisti</name>
    <dbReference type="NCBI Taxonomy" id="460087"/>
    <lineage>
        <taxon>Bacteria</taxon>
        <taxon>Bacillati</taxon>
        <taxon>Actinomycetota</taxon>
        <taxon>Actinomycetes</taxon>
        <taxon>Propionibacteriales</taxon>
        <taxon>Kribbellaceae</taxon>
        <taxon>Kribbella</taxon>
    </lineage>
</organism>
<evidence type="ECO:0000313" key="4">
    <source>
        <dbReference type="Proteomes" id="UP001500393"/>
    </source>
</evidence>
<keyword evidence="4" id="KW-1185">Reference proteome</keyword>
<proteinExistence type="predicted"/>
<gene>
    <name evidence="3" type="ORF">GCM10009789_03520</name>
</gene>
<name>A0ABN2C8G4_9ACTN</name>
<dbReference type="InterPro" id="IPR002821">
    <property type="entry name" value="Hydantoinase_A"/>
</dbReference>
<dbReference type="Pfam" id="PF05378">
    <property type="entry name" value="Hydant_A_N"/>
    <property type="match status" value="1"/>
</dbReference>
<comment type="caution">
    <text evidence="3">The sequence shown here is derived from an EMBL/GenBank/DDBJ whole genome shotgun (WGS) entry which is preliminary data.</text>
</comment>